<dbReference type="PATRIC" id="fig|821.40.peg.2896"/>
<evidence type="ECO:0000313" key="39">
    <source>
        <dbReference type="Proteomes" id="UP000261003"/>
    </source>
</evidence>
<dbReference type="Proteomes" id="UP000285469">
    <property type="component" value="Unassembled WGS sequence"/>
</dbReference>
<evidence type="ECO:0000313" key="60">
    <source>
        <dbReference type="Proteomes" id="UP000469427"/>
    </source>
</evidence>
<organism evidence="7 36">
    <name type="scientific">Phocaeicola vulgatus</name>
    <name type="common">Bacteroides vulgatus</name>
    <dbReference type="NCBI Taxonomy" id="821"/>
    <lineage>
        <taxon>Bacteria</taxon>
        <taxon>Pseudomonadati</taxon>
        <taxon>Bacteroidota</taxon>
        <taxon>Bacteroidia</taxon>
        <taxon>Bacteroidales</taxon>
        <taxon>Bacteroidaceae</taxon>
        <taxon>Phocaeicola</taxon>
    </lineage>
</organism>
<evidence type="ECO:0000313" key="35">
    <source>
        <dbReference type="EMBL" id="TSE50354.1"/>
    </source>
</evidence>
<evidence type="ECO:0000256" key="3">
    <source>
        <dbReference type="ARBA" id="ARBA00022692"/>
    </source>
</evidence>
<reference evidence="22 55" key="8">
    <citation type="submission" date="2019-09" db="EMBL/GenBank/DDBJ databases">
        <title>In-depth cultivation of the pig gut microbiome towards novel bacterial diversity and tailored functional studies.</title>
        <authorList>
            <person name="Wylensek D."/>
            <person name="Hitch T.C.A."/>
            <person name="Clavel T."/>
        </authorList>
    </citation>
    <scope>NUCLEOTIDE SEQUENCE [LARGE SCALE GENOMIC DNA]</scope>
    <source>
        <strain evidence="22 55">WCA-389-WT-3C</strain>
    </source>
</reference>
<dbReference type="Proteomes" id="UP000283833">
    <property type="component" value="Unassembled WGS sequence"/>
</dbReference>
<evidence type="ECO:0000313" key="52">
    <source>
        <dbReference type="Proteomes" id="UP000437380"/>
    </source>
</evidence>
<evidence type="ECO:0000313" key="44">
    <source>
        <dbReference type="Proteomes" id="UP000283833"/>
    </source>
</evidence>
<evidence type="ECO:0000313" key="23">
    <source>
        <dbReference type="EMBL" id="QEW37198.1"/>
    </source>
</evidence>
<evidence type="ECO:0000256" key="6">
    <source>
        <dbReference type="SAM" id="Phobius"/>
    </source>
</evidence>
<dbReference type="EMBL" id="WDAX01000024">
    <property type="protein sequence ID" value="KAB6573257.1"/>
    <property type="molecule type" value="Genomic_DNA"/>
</dbReference>
<evidence type="ECO:0000313" key="21">
    <source>
        <dbReference type="EMBL" id="KAB6700650.1"/>
    </source>
</evidence>
<dbReference type="Proteomes" id="UP000408523">
    <property type="component" value="Unassembled WGS sequence"/>
</dbReference>
<dbReference type="Proteomes" id="UP000283429">
    <property type="component" value="Unassembled WGS sequence"/>
</dbReference>
<feature type="transmembrane region" description="Helical" evidence="6">
    <location>
        <begin position="205"/>
        <end position="225"/>
    </location>
</feature>
<evidence type="ECO:0000256" key="1">
    <source>
        <dbReference type="ARBA" id="ARBA00004651"/>
    </source>
</evidence>
<keyword evidence="3 6" id="KW-0812">Transmembrane</keyword>
<dbReference type="EMBL" id="CP013020">
    <property type="protein sequence ID" value="ALK85011.1"/>
    <property type="molecule type" value="Genomic_DNA"/>
</dbReference>
<evidence type="ECO:0000256" key="4">
    <source>
        <dbReference type="ARBA" id="ARBA00022989"/>
    </source>
</evidence>
<dbReference type="Proteomes" id="UP000326091">
    <property type="component" value="Chromosome"/>
</dbReference>
<evidence type="ECO:0000313" key="64">
    <source>
        <dbReference type="Proteomes" id="UP000483142"/>
    </source>
</evidence>
<dbReference type="Proteomes" id="UP000460950">
    <property type="component" value="Unassembled WGS sequence"/>
</dbReference>
<dbReference type="EMBL" id="QROB01000006">
    <property type="protein sequence ID" value="RHK89499.1"/>
    <property type="molecule type" value="Genomic_DNA"/>
</dbReference>
<evidence type="ECO:0000313" key="55">
    <source>
        <dbReference type="Proteomes" id="UP000460950"/>
    </source>
</evidence>
<feature type="transmembrane region" description="Helical" evidence="6">
    <location>
        <begin position="163"/>
        <end position="185"/>
    </location>
</feature>
<dbReference type="GO" id="GO:0005886">
    <property type="term" value="C:plasma membrane"/>
    <property type="evidence" value="ECO:0007669"/>
    <property type="project" value="UniProtKB-SubCell"/>
</dbReference>
<dbReference type="Proteomes" id="UP000261278">
    <property type="component" value="Unassembled WGS sequence"/>
</dbReference>
<evidence type="ECO:0000313" key="58">
    <source>
        <dbReference type="Proteomes" id="UP000462922"/>
    </source>
</evidence>
<dbReference type="EMBL" id="QRUD01000065">
    <property type="protein sequence ID" value="RGR34269.1"/>
    <property type="molecule type" value="Genomic_DNA"/>
</dbReference>
<evidence type="ECO:0000313" key="17">
    <source>
        <dbReference type="EMBL" id="KAB6573257.1"/>
    </source>
</evidence>
<evidence type="ECO:0000313" key="32">
    <source>
        <dbReference type="EMBL" id="RHH79528.1"/>
    </source>
</evidence>
<dbReference type="Proteomes" id="UP000462885">
    <property type="component" value="Unassembled WGS sequence"/>
</dbReference>
<evidence type="ECO:0000313" key="25">
    <source>
        <dbReference type="EMBL" id="RGL85160.1"/>
    </source>
</evidence>
<evidence type="ECO:0000313" key="54">
    <source>
        <dbReference type="Proteomes" id="UP000441522"/>
    </source>
</evidence>
<dbReference type="EMBL" id="WDAY01000034">
    <property type="protein sequence ID" value="KAB6558790.1"/>
    <property type="molecule type" value="Genomic_DNA"/>
</dbReference>
<dbReference type="RefSeq" id="WP_005843831.1">
    <property type="nucleotide sequence ID" value="NZ_AP025232.1"/>
</dbReference>
<reference evidence="8 37" key="1">
    <citation type="submission" date="2015-09" db="EMBL/GenBank/DDBJ databases">
        <authorList>
            <consortium name="Pathogen Informatics"/>
        </authorList>
    </citation>
    <scope>NUCLEOTIDE SEQUENCE [LARGE SCALE GENOMIC DNA]</scope>
    <source>
        <strain evidence="8 37">2789STDY5834842</strain>
    </source>
</reference>
<evidence type="ECO:0000313" key="11">
    <source>
        <dbReference type="EMBL" id="KAB3859527.1"/>
    </source>
</evidence>
<evidence type="ECO:0000313" key="28">
    <source>
        <dbReference type="EMBL" id="RGT97329.1"/>
    </source>
</evidence>
<dbReference type="EMBL" id="QRMN01000002">
    <property type="protein sequence ID" value="RHJ80816.1"/>
    <property type="molecule type" value="Genomic_DNA"/>
</dbReference>
<dbReference type="EMBL" id="QSJM01000004">
    <property type="protein sequence ID" value="RHD84932.1"/>
    <property type="molecule type" value="Genomic_DNA"/>
</dbReference>
<dbReference type="Proteomes" id="UP000286392">
    <property type="component" value="Unassembled WGS sequence"/>
</dbReference>
<evidence type="ECO:0000313" key="34">
    <source>
        <dbReference type="EMBL" id="RHK89499.1"/>
    </source>
</evidence>
<feature type="transmembrane region" description="Helical" evidence="6">
    <location>
        <begin position="60"/>
        <end position="80"/>
    </location>
</feature>
<dbReference type="Proteomes" id="UP000437431">
    <property type="component" value="Unassembled WGS sequence"/>
</dbReference>
<keyword evidence="4 6" id="KW-1133">Transmembrane helix</keyword>
<evidence type="ECO:0000313" key="27">
    <source>
        <dbReference type="EMBL" id="RGR34269.1"/>
    </source>
</evidence>
<dbReference type="PANTHER" id="PTHR30213">
    <property type="entry name" value="INNER MEMBRANE PROTEIN YHJD"/>
    <property type="match status" value="1"/>
</dbReference>
<dbReference type="Pfam" id="PF03631">
    <property type="entry name" value="Virul_fac_BrkB"/>
    <property type="match status" value="1"/>
</dbReference>
<evidence type="ECO:0000313" key="7">
    <source>
        <dbReference type="EMBL" id="ALK85011.1"/>
    </source>
</evidence>
<evidence type="ECO:0000313" key="48">
    <source>
        <dbReference type="Proteomes" id="UP000286392"/>
    </source>
</evidence>
<evidence type="ECO:0000313" key="40">
    <source>
        <dbReference type="Proteomes" id="UP000261278"/>
    </source>
</evidence>
<dbReference type="EMBL" id="CYZI01000001">
    <property type="protein sequence ID" value="CUN42761.1"/>
    <property type="molecule type" value="Genomic_DNA"/>
</dbReference>
<keyword evidence="5 6" id="KW-0472">Membrane</keyword>
<dbReference type="EMBL" id="WCZV01000008">
    <property type="protein sequence ID" value="KAB6700650.1"/>
    <property type="molecule type" value="Genomic_DNA"/>
</dbReference>
<evidence type="ECO:0000313" key="57">
    <source>
        <dbReference type="Proteomes" id="UP000462885"/>
    </source>
</evidence>
<evidence type="ECO:0000313" key="8">
    <source>
        <dbReference type="EMBL" id="CUN42761.1"/>
    </source>
</evidence>
<evidence type="ECO:0000313" key="51">
    <source>
        <dbReference type="Proteomes" id="UP000433382"/>
    </source>
</evidence>
<evidence type="ECO:0000313" key="62">
    <source>
        <dbReference type="Proteomes" id="UP000470777"/>
    </source>
</evidence>
<evidence type="ECO:0000256" key="2">
    <source>
        <dbReference type="ARBA" id="ARBA00022475"/>
    </source>
</evidence>
<protein>
    <submittedName>
        <fullName evidence="7">Inner membrane protein YihY, formerly thought tobe RNase BN</fullName>
    </submittedName>
    <submittedName>
        <fullName evidence="35">Putative virulence factor, BrkB-like</fullName>
    </submittedName>
    <submittedName>
        <fullName evidence="8">Ribonuclease BN</fullName>
    </submittedName>
    <submittedName>
        <fullName evidence="9">YihY/virulence factor BrkB family protein</fullName>
    </submittedName>
</protein>
<dbReference type="GeneID" id="5303685"/>
<evidence type="ECO:0000313" key="38">
    <source>
        <dbReference type="Proteomes" id="UP000260640"/>
    </source>
</evidence>
<dbReference type="Proteomes" id="UP000468344">
    <property type="component" value="Unassembled WGS sequence"/>
</dbReference>
<dbReference type="EMBL" id="WDAL01000003">
    <property type="protein sequence ID" value="KAB6640183.1"/>
    <property type="molecule type" value="Genomic_DNA"/>
</dbReference>
<dbReference type="EMBL" id="WDBY01000057">
    <property type="protein sequence ID" value="KAB6471848.1"/>
    <property type="molecule type" value="Genomic_DNA"/>
</dbReference>
<evidence type="ECO:0000313" key="13">
    <source>
        <dbReference type="EMBL" id="KAB6447064.1"/>
    </source>
</evidence>
<dbReference type="Proteomes" id="UP000462922">
    <property type="component" value="Unassembled WGS sequence"/>
</dbReference>
<dbReference type="PANTHER" id="PTHR30213:SF0">
    <property type="entry name" value="UPF0761 MEMBRANE PROTEIN YIHY"/>
    <property type="match status" value="1"/>
</dbReference>
<evidence type="ECO:0000313" key="15">
    <source>
        <dbReference type="EMBL" id="KAB6530200.1"/>
    </source>
</evidence>
<dbReference type="Proteomes" id="UP000261003">
    <property type="component" value="Unassembled WGS sequence"/>
</dbReference>
<dbReference type="EMBL" id="CP043529">
    <property type="protein sequence ID" value="QEW37198.1"/>
    <property type="molecule type" value="Genomic_DNA"/>
</dbReference>
<dbReference type="EMBL" id="WCZM01000036">
    <property type="protein sequence ID" value="KAB3564464.1"/>
    <property type="molecule type" value="Genomic_DNA"/>
</dbReference>
<dbReference type="Proteomes" id="UP000470332">
    <property type="component" value="Unassembled WGS sequence"/>
</dbReference>
<dbReference type="EMBL" id="QSPP01000013">
    <property type="protein sequence ID" value="RGJ89559.1"/>
    <property type="molecule type" value="Genomic_DNA"/>
</dbReference>
<reference evidence="12 57" key="9">
    <citation type="submission" date="2019-10" db="EMBL/GenBank/DDBJ databases">
        <title>Genome Sequence and Assembly of iSURF_14.</title>
        <authorList>
            <person name="Wucher B.R."/>
            <person name="Ruoff K.L."/>
            <person name="Price C.E."/>
            <person name="Valls R.R."/>
            <person name="O'Toole G.A."/>
        </authorList>
    </citation>
    <scope>NUCLEOTIDE SEQUENCE [LARGE SCALE GENOMIC DNA]</scope>
    <source>
        <strain evidence="12 57">ANK132K_3B</strain>
    </source>
</reference>
<dbReference type="Proteomes" id="UP000441522">
    <property type="component" value="Unassembled WGS sequence"/>
</dbReference>
<dbReference type="EMBL" id="WCXA01000043">
    <property type="protein sequence ID" value="KAB3856978.1"/>
    <property type="molecule type" value="Genomic_DNA"/>
</dbReference>
<dbReference type="EMBL" id="WDBZ01000057">
    <property type="protein sequence ID" value="KAB6447064.1"/>
    <property type="molecule type" value="Genomic_DNA"/>
</dbReference>
<evidence type="ECO:0000313" key="22">
    <source>
        <dbReference type="EMBL" id="MSS49653.1"/>
    </source>
</evidence>
<dbReference type="EMBL" id="WDAG01000011">
    <property type="protein sequence ID" value="KAB6659376.1"/>
    <property type="molecule type" value="Genomic_DNA"/>
</dbReference>
<dbReference type="Proteomes" id="UP000469427">
    <property type="component" value="Unassembled WGS sequence"/>
</dbReference>
<dbReference type="Proteomes" id="UP000260640">
    <property type="component" value="Unassembled WGS sequence"/>
</dbReference>
<dbReference type="EMBL" id="VULU01000032">
    <property type="protein sequence ID" value="MSS49653.1"/>
    <property type="molecule type" value="Genomic_DNA"/>
</dbReference>
<evidence type="ECO:0000313" key="56">
    <source>
        <dbReference type="Proteomes" id="UP000462015"/>
    </source>
</evidence>
<dbReference type="EMBL" id="QRYT01000008">
    <property type="protein sequence ID" value="RGV12648.1"/>
    <property type="molecule type" value="Genomic_DNA"/>
</dbReference>
<dbReference type="Proteomes" id="UP000283713">
    <property type="component" value="Unassembled WGS sequence"/>
</dbReference>
<evidence type="ECO:0000313" key="53">
    <source>
        <dbReference type="Proteomes" id="UP000437431"/>
    </source>
</evidence>
<dbReference type="Proteomes" id="UP000470952">
    <property type="component" value="Unassembled WGS sequence"/>
</dbReference>
<reference evidence="35 50" key="5">
    <citation type="journal article" date="2019" name="Nat. Commun.">
        <title>Gram positive-like bacteriocins with broad spectrum anti-Bacteroidales activity encoded on mobile elements of the human gut microbiota.</title>
        <authorList>
            <person name="Bechon N."/>
            <person name="Coyne M.J.Jr."/>
            <person name="Laclare-Mceneany V."/>
            <person name="Chatzidaki-Livanis M."/>
            <person name="Ghigo J.-M."/>
            <person name="Comstock L.E."/>
        </authorList>
    </citation>
    <scope>NUCLEOTIDE SEQUENCE [LARGE SCALE GENOMIC DNA]</scope>
    <source>
        <strain evidence="35 50">CL01T12C17</strain>
    </source>
</reference>
<evidence type="ECO:0000313" key="31">
    <source>
        <dbReference type="EMBL" id="RHD84932.1"/>
    </source>
</evidence>
<dbReference type="EMBL" id="QRXI01000003">
    <property type="protein sequence ID" value="RGT97329.1"/>
    <property type="molecule type" value="Genomic_DNA"/>
</dbReference>
<dbReference type="Proteomes" id="UP000095333">
    <property type="component" value="Unassembled WGS sequence"/>
</dbReference>
<evidence type="ECO:0000256" key="5">
    <source>
        <dbReference type="ARBA" id="ARBA00023136"/>
    </source>
</evidence>
<dbReference type="Proteomes" id="UP000433382">
    <property type="component" value="Unassembled WGS sequence"/>
</dbReference>
<evidence type="ECO:0000313" key="26">
    <source>
        <dbReference type="EMBL" id="RGM42370.1"/>
    </source>
</evidence>
<evidence type="ECO:0000313" key="18">
    <source>
        <dbReference type="EMBL" id="KAB6640183.1"/>
    </source>
</evidence>
<evidence type="ECO:0000313" key="29">
    <source>
        <dbReference type="EMBL" id="RGV12648.1"/>
    </source>
</evidence>
<evidence type="ECO:0000313" key="30">
    <source>
        <dbReference type="EMBL" id="RGW50491.1"/>
    </source>
</evidence>
<reference evidence="38 39" key="4">
    <citation type="submission" date="2018-08" db="EMBL/GenBank/DDBJ databases">
        <title>A genome reference for cultivated species of the human gut microbiota.</title>
        <authorList>
            <person name="Zou Y."/>
            <person name="Xue W."/>
            <person name="Luo G."/>
        </authorList>
    </citation>
    <scope>NUCLEOTIDE SEQUENCE [LARGE SCALE GENOMIC DNA]</scope>
    <source>
        <strain evidence="30 47">AF12-25</strain>
        <strain evidence="29 46">AF14-8</strain>
        <strain evidence="28 44">AF18-14</strain>
        <strain evidence="27 41">AF25-30LB</strain>
        <strain evidence="34 48">AF39-8AT</strain>
        <strain evidence="33 45">AM09-18</strain>
        <strain evidence="32 43">AM16-6</strain>
        <strain evidence="31 42">AM30-40</strain>
        <strain evidence="26 39">OM08-13BH</strain>
        <strain evidence="25 40">TF05-18</strain>
        <strain evidence="24 38">TM05-16</strain>
    </source>
</reference>
<dbReference type="EMBL" id="RWHZ01000002">
    <property type="protein sequence ID" value="TSE50354.1"/>
    <property type="molecule type" value="Genomic_DNA"/>
</dbReference>
<reference evidence="51 52" key="6">
    <citation type="journal article" date="2019" name="Nat. Med.">
        <title>A library of human gut bacterial isolates paired with longitudinal multiomics data enables mechanistic microbiome research.</title>
        <authorList>
            <person name="Poyet M."/>
            <person name="Groussin M."/>
            <person name="Gibbons S.M."/>
            <person name="Avila-Pacheco J."/>
            <person name="Jiang X."/>
            <person name="Kearney S.M."/>
            <person name="Perrotta A.R."/>
            <person name="Berdy B."/>
            <person name="Zhao S."/>
            <person name="Lieberman T.D."/>
            <person name="Swanson P.K."/>
            <person name="Smith M."/>
            <person name="Roesemann S."/>
            <person name="Alexander J.E."/>
            <person name="Rich S.A."/>
            <person name="Livny J."/>
            <person name="Vlamakis H."/>
            <person name="Clish C."/>
            <person name="Bullock K."/>
            <person name="Deik A."/>
            <person name="Scott J."/>
            <person name="Pierce K.A."/>
            <person name="Xavier R.J."/>
            <person name="Alm E.J."/>
        </authorList>
    </citation>
    <scope>NUCLEOTIDE SEQUENCE [LARGE SCALE GENOMIC DNA]</scope>
    <source>
        <strain evidence="17 58">BIOML-A110</strain>
        <strain evidence="16 53">BIOML-A111</strain>
        <strain evidence="15 60">BIOML-A122</strain>
        <strain evidence="14 59">BIOML-A140</strain>
        <strain evidence="13 64">BIOML-A141</strain>
        <strain evidence="11 54">BIOML-A5</strain>
        <strain evidence="9 51">BIOML-A73</strain>
        <strain evidence="21 52">BIOML-A82</strain>
        <strain evidence="20 62">BIOML-A85</strain>
        <strain evidence="10 61">BIOML-A9</strain>
        <strain evidence="19 63">BIOML-A93</strain>
        <strain evidence="18 56">BIOML-A98</strain>
    </source>
</reference>
<evidence type="ECO:0000313" key="16">
    <source>
        <dbReference type="EMBL" id="KAB6558790.1"/>
    </source>
</evidence>
<evidence type="ECO:0000313" key="45">
    <source>
        <dbReference type="Proteomes" id="UP000283958"/>
    </source>
</evidence>
<evidence type="ECO:0000313" key="43">
    <source>
        <dbReference type="Proteomes" id="UP000283713"/>
    </source>
</evidence>
<evidence type="ECO:0000313" key="47">
    <source>
        <dbReference type="Proteomes" id="UP000285469"/>
    </source>
</evidence>
<dbReference type="Proteomes" id="UP000462015">
    <property type="component" value="Unassembled WGS sequence"/>
</dbReference>
<dbReference type="OMA" id="QRVLIYW"/>
<reference evidence="36" key="2">
    <citation type="submission" date="2015-10" db="EMBL/GenBank/DDBJ databases">
        <title>Extensive mobilome-driven genome diversification in gut-associated Bacteroides vulgatus mpk.</title>
        <authorList>
            <person name="Beier S."/>
            <person name="Lange A."/>
            <person name="Huson D.H."/>
            <person name="Frick J.-S."/>
            <person name="Autenrieth I.B."/>
        </authorList>
    </citation>
    <scope>NUCLEOTIDE SEQUENCE [LARGE SCALE GENOMIC DNA]</scope>
    <source>
        <strain evidence="36">mpk</strain>
    </source>
</reference>
<sequence>MSTMNKEKLKGLQSFLKDDIWRVTEDEVSKSRGILYNAIKIATLSVREFTQGRILNKASALTYSTLLSIIPILAILFAIARGFGFSNLLETQFRSGLEGQSAAAETILGLIDSYLVHAKSGIFIGVGLVMLFWTILSLTYNIERTFNYIWQVKKPRTLYRKMTDYFSILLLLPLLIVLSSGLTIFMSTMVKNMEDFVLLAPLMKFLVRLIPFILTWAMFTGLFVFMPNTKVKLKYAIIPGIIAGTAFQAFQYLYIGSQIWVSRYNAIYGSFAAIPMFLLWAQISWGICLYGAELCYVAQNLRNYSFSKETANISRRYHDFLCILIMSLICKRFETEEAPYTAETLSDEHKIPIRLTKKILYELQDMHMIYETAMDGDDESIGYLPSVDINRMNVAMLLNRLDIAGTEAFKIDKKRYSSSWEALANAREEYYKSTSKILLKDL</sequence>
<reference evidence="7 36" key="3">
    <citation type="journal article" date="2016" name="Genome Biol. Evol.">
        <title>Extensive mobilome-driven genome diversification in mouse gut-associated Bacteroides vulgatus mpk.</title>
        <authorList>
            <person name="Lange A."/>
            <person name="Beier S."/>
            <person name="Steimle A."/>
            <person name="Autenrieth I.B."/>
            <person name="Huson D.H."/>
            <person name="Frick J.S."/>
        </authorList>
    </citation>
    <scope>NUCLEOTIDE SEQUENCE [LARGE SCALE GENOMIC DNA]</scope>
    <source>
        <strain evidence="7">Mpk</strain>
        <strain evidence="36">mpk</strain>
    </source>
</reference>
<dbReference type="Proteomes" id="UP000285379">
    <property type="component" value="Unassembled WGS sequence"/>
</dbReference>
<dbReference type="EMBL" id="QSSN01000014">
    <property type="protein sequence ID" value="RGL85160.1"/>
    <property type="molecule type" value="Genomic_DNA"/>
</dbReference>
<feature type="transmembrane region" description="Helical" evidence="6">
    <location>
        <begin position="267"/>
        <end position="292"/>
    </location>
</feature>
<dbReference type="EMBL" id="QRKA01000010">
    <property type="protein sequence ID" value="RHH79528.1"/>
    <property type="molecule type" value="Genomic_DNA"/>
</dbReference>
<evidence type="ECO:0000313" key="59">
    <source>
        <dbReference type="Proteomes" id="UP000468344"/>
    </source>
</evidence>
<evidence type="ECO:0000313" key="50">
    <source>
        <dbReference type="Proteomes" id="UP000408523"/>
    </source>
</evidence>
<name>A0A0P0M3E2_PHOVU</name>
<dbReference type="EMBL" id="WDBI01000001">
    <property type="protein sequence ID" value="KAB6530200.1"/>
    <property type="molecule type" value="Genomic_DNA"/>
</dbReference>
<accession>A0A0P0M3E2</accession>
<dbReference type="EMBL" id="QSTG01000026">
    <property type="protein sequence ID" value="RGM42370.1"/>
    <property type="molecule type" value="Genomic_DNA"/>
</dbReference>
<evidence type="ECO:0000313" key="49">
    <source>
        <dbReference type="Proteomes" id="UP000326091"/>
    </source>
</evidence>
<dbReference type="EMBL" id="WCWW01000004">
    <property type="protein sequence ID" value="KAB3859527.1"/>
    <property type="molecule type" value="Genomic_DNA"/>
</dbReference>
<dbReference type="Proteomes" id="UP000266497">
    <property type="component" value="Unassembled WGS sequence"/>
</dbReference>
<gene>
    <name evidence="8" type="primary">yihY</name>
    <name evidence="7" type="ORF">BvMPK_2416</name>
    <name evidence="34" type="ORF">DW043_06080</name>
    <name evidence="33" type="ORF">DW105_01365</name>
    <name evidence="32" type="ORF">DW193_08385</name>
    <name evidence="31" type="ORF">DW783_02615</name>
    <name evidence="30" type="ORF">DWV70_01845</name>
    <name evidence="29" type="ORF">DWW27_05080</name>
    <name evidence="28" type="ORF">DWX04_02640</name>
    <name evidence="27" type="ORF">DWY53_18395</name>
    <name evidence="26" type="ORF">DXC16_14830</name>
    <name evidence="25" type="ORF">DXC44_13130</name>
    <name evidence="24" type="ORF">DXD46_06710</name>
    <name evidence="35" type="ORF">EH214_00326</name>
    <name evidence="8" type="ORF">ERS852457_00170</name>
    <name evidence="12" type="ORF">F9Z94_01200</name>
    <name evidence="22" type="ORF">FYJ30_15465</name>
    <name evidence="11" type="ORF">GAS29_02930</name>
    <name evidence="10" type="ORF">GAS37_17795</name>
    <name evidence="9" type="ORF">GAY01_19340</name>
    <name evidence="18" type="ORF">GAY12_01810</name>
    <name evidence="21" type="ORF">GAY17_08835</name>
    <name evidence="17" type="ORF">GAY76_11510</name>
    <name evidence="16" type="ORF">GAY79_14540</name>
    <name evidence="15" type="ORF">GAY98_00180</name>
    <name evidence="14" type="ORF">GAZ06_20650</name>
    <name evidence="13" type="ORF">GAZ09_20385</name>
    <name evidence="19" type="ORF">GAZ76_11425</name>
    <name evidence="20" type="ORF">GAZ92_08285</name>
    <name evidence="23" type="ORF">VIC01_02776</name>
</gene>
<evidence type="ECO:0000313" key="12">
    <source>
        <dbReference type="EMBL" id="KAB5442041.1"/>
    </source>
</evidence>
<dbReference type="Proteomes" id="UP000470777">
    <property type="component" value="Unassembled WGS sequence"/>
</dbReference>
<evidence type="ECO:0000313" key="41">
    <source>
        <dbReference type="Proteomes" id="UP000266497"/>
    </source>
</evidence>
<evidence type="ECO:0000313" key="24">
    <source>
        <dbReference type="EMBL" id="RGJ89559.1"/>
    </source>
</evidence>
<evidence type="ECO:0000313" key="61">
    <source>
        <dbReference type="Proteomes" id="UP000470332"/>
    </source>
</evidence>
<evidence type="ECO:0000313" key="37">
    <source>
        <dbReference type="Proteomes" id="UP000095333"/>
    </source>
</evidence>
<keyword evidence="2" id="KW-1003">Cell membrane</keyword>
<dbReference type="Proteomes" id="UP000283958">
    <property type="component" value="Unassembled WGS sequence"/>
</dbReference>
<dbReference type="Proteomes" id="UP000483142">
    <property type="component" value="Unassembled WGS sequence"/>
</dbReference>
<dbReference type="NCBIfam" id="TIGR00765">
    <property type="entry name" value="yihY_not_rbn"/>
    <property type="match status" value="1"/>
</dbReference>
<feature type="transmembrane region" description="Helical" evidence="6">
    <location>
        <begin position="122"/>
        <end position="142"/>
    </location>
</feature>
<evidence type="ECO:0000313" key="42">
    <source>
        <dbReference type="Proteomes" id="UP000283429"/>
    </source>
</evidence>
<comment type="subcellular location">
    <subcellularLocation>
        <location evidence="1">Cell membrane</location>
        <topology evidence="1">Multi-pass membrane protein</topology>
    </subcellularLocation>
</comment>
<proteinExistence type="predicted"/>
<feature type="transmembrane region" description="Helical" evidence="6">
    <location>
        <begin position="237"/>
        <end position="255"/>
    </location>
</feature>
<reference evidence="23 49" key="7">
    <citation type="submission" date="2019-09" db="EMBL/GenBank/DDBJ databases">
        <title>Commensal-derived Metabolites Govern Vibrio cholerae Pathogenesis in Host.</title>
        <authorList>
            <person name="Yoon S.S."/>
            <person name="Yoon M.Y."/>
        </authorList>
    </citation>
    <scope>NUCLEOTIDE SEQUENCE [LARGE SCALE GENOMIC DNA]</scope>
    <source>
        <strain evidence="23 49">VIC01</strain>
    </source>
</reference>
<dbReference type="EMBL" id="WCIF01000001">
    <property type="protein sequence ID" value="KAB5442041.1"/>
    <property type="molecule type" value="Genomic_DNA"/>
</dbReference>
<dbReference type="Proteomes" id="UP000061587">
    <property type="component" value="Chromosome"/>
</dbReference>
<dbReference type="AlphaFoldDB" id="A0A0P0M3E2"/>
<evidence type="ECO:0000313" key="33">
    <source>
        <dbReference type="EMBL" id="RHJ80816.1"/>
    </source>
</evidence>
<evidence type="ECO:0000313" key="63">
    <source>
        <dbReference type="Proteomes" id="UP000470952"/>
    </source>
</evidence>
<evidence type="ECO:0000313" key="19">
    <source>
        <dbReference type="EMBL" id="KAB6659376.1"/>
    </source>
</evidence>
<evidence type="ECO:0000313" key="36">
    <source>
        <dbReference type="Proteomes" id="UP000061587"/>
    </source>
</evidence>
<evidence type="ECO:0000313" key="14">
    <source>
        <dbReference type="EMBL" id="KAB6471848.1"/>
    </source>
</evidence>
<dbReference type="EMBL" id="QSAI01000002">
    <property type="protein sequence ID" value="RGW50491.1"/>
    <property type="molecule type" value="Genomic_DNA"/>
</dbReference>
<dbReference type="Proteomes" id="UP000437380">
    <property type="component" value="Unassembled WGS sequence"/>
</dbReference>
<evidence type="ECO:0000313" key="10">
    <source>
        <dbReference type="EMBL" id="KAB3856978.1"/>
    </source>
</evidence>
<evidence type="ECO:0000313" key="46">
    <source>
        <dbReference type="Proteomes" id="UP000285379"/>
    </source>
</evidence>
<dbReference type="EMBL" id="WCZY01000008">
    <property type="protein sequence ID" value="KAB6694326.1"/>
    <property type="molecule type" value="Genomic_DNA"/>
</dbReference>
<dbReference type="InterPro" id="IPR017039">
    <property type="entry name" value="Virul_fac_BrkB"/>
</dbReference>
<evidence type="ECO:0000313" key="9">
    <source>
        <dbReference type="EMBL" id="KAB3564464.1"/>
    </source>
</evidence>
<evidence type="ECO:0000313" key="20">
    <source>
        <dbReference type="EMBL" id="KAB6694326.1"/>
    </source>
</evidence>